<dbReference type="STRING" id="309803.CTN_1105"/>
<keyword evidence="2" id="KW-1185">Reference proteome</keyword>
<evidence type="ECO:0000313" key="2">
    <source>
        <dbReference type="Proteomes" id="UP000000445"/>
    </source>
</evidence>
<protein>
    <submittedName>
        <fullName evidence="1">Uncharacterized protein</fullName>
    </submittedName>
</protein>
<name>B9K8J8_THENN</name>
<evidence type="ECO:0000313" key="1">
    <source>
        <dbReference type="EMBL" id="ACM23281.1"/>
    </source>
</evidence>
<gene>
    <name evidence="1" type="ordered locus">CTN_1105</name>
</gene>
<dbReference type="HOGENOM" id="CLU_188506_0_0_0"/>
<organism evidence="1 2">
    <name type="scientific">Thermotoga neapolitana (strain ATCC 49049 / DSM 4359 / NBRC 107923 / NS-E)</name>
    <dbReference type="NCBI Taxonomy" id="309803"/>
    <lineage>
        <taxon>Bacteria</taxon>
        <taxon>Thermotogati</taxon>
        <taxon>Thermotogota</taxon>
        <taxon>Thermotogae</taxon>
        <taxon>Thermotogales</taxon>
        <taxon>Thermotogaceae</taxon>
        <taxon>Thermotoga</taxon>
    </lineage>
</organism>
<dbReference type="KEGG" id="tna:CTN_1105"/>
<sequence length="90" mass="10289">MAMEHLLLHGRQPRAARNPISFRGLEVSKNHFCSENLLSFSEMHNTGWNRNICPLAMILVGDDYYFFSIDIVDTGSGTEVRIYPEPFLSL</sequence>
<proteinExistence type="predicted"/>
<dbReference type="EMBL" id="CP000916">
    <property type="protein sequence ID" value="ACM23281.1"/>
    <property type="molecule type" value="Genomic_DNA"/>
</dbReference>
<dbReference type="AlphaFoldDB" id="B9K8J8"/>
<reference evidence="1 2" key="1">
    <citation type="journal article" date="2009" name="Biosci. Biotechnol. Biochem.">
        <title>WeGAS: a web-based microbial genome annotation system.</title>
        <authorList>
            <person name="Lee D."/>
            <person name="Seo H."/>
            <person name="Park C."/>
            <person name="Park K."/>
        </authorList>
    </citation>
    <scope>NUCLEOTIDE SEQUENCE [LARGE SCALE GENOMIC DNA]</scope>
    <source>
        <strain evidence="2">ATCC 49049 / DSM 4359 / NBRC 107923 / NS-E</strain>
    </source>
</reference>
<dbReference type="Proteomes" id="UP000000445">
    <property type="component" value="Chromosome"/>
</dbReference>
<accession>B9K8J8</accession>